<organism evidence="21 22">
    <name type="scientific">Stackebrandtia albiflava</name>
    <dbReference type="NCBI Taxonomy" id="406432"/>
    <lineage>
        <taxon>Bacteria</taxon>
        <taxon>Bacillati</taxon>
        <taxon>Actinomycetota</taxon>
        <taxon>Actinomycetes</taxon>
        <taxon>Glycomycetales</taxon>
        <taxon>Glycomycetaceae</taxon>
        <taxon>Stackebrandtia</taxon>
    </lineage>
</organism>
<comment type="pathway">
    <text evidence="3">Cofactor biosynthesis; tetrahydrofolylpolyglutamate biosynthesis.</text>
</comment>
<dbReference type="Proteomes" id="UP000321617">
    <property type="component" value="Unassembled WGS sequence"/>
</dbReference>
<keyword evidence="9 18" id="KW-0436">Ligase</keyword>
<evidence type="ECO:0000313" key="21">
    <source>
        <dbReference type="EMBL" id="TWJ08335.1"/>
    </source>
</evidence>
<keyword evidence="14" id="KW-0289">Folate biosynthesis</keyword>
<evidence type="ECO:0000256" key="5">
    <source>
        <dbReference type="ARBA" id="ARBA00011245"/>
    </source>
</evidence>
<dbReference type="NCBIfam" id="TIGR01499">
    <property type="entry name" value="folC"/>
    <property type="match status" value="1"/>
</dbReference>
<evidence type="ECO:0000256" key="15">
    <source>
        <dbReference type="ARBA" id="ARBA00030592"/>
    </source>
</evidence>
<comment type="catalytic activity">
    <reaction evidence="17">
        <text>7,8-dihydropteroate + L-glutamate + ATP = 7,8-dihydrofolate + ADP + phosphate + H(+)</text>
        <dbReference type="Rhea" id="RHEA:23584"/>
        <dbReference type="ChEBI" id="CHEBI:15378"/>
        <dbReference type="ChEBI" id="CHEBI:17839"/>
        <dbReference type="ChEBI" id="CHEBI:29985"/>
        <dbReference type="ChEBI" id="CHEBI:30616"/>
        <dbReference type="ChEBI" id="CHEBI:43474"/>
        <dbReference type="ChEBI" id="CHEBI:57451"/>
        <dbReference type="ChEBI" id="CHEBI:456216"/>
        <dbReference type="EC" id="6.3.2.12"/>
    </reaction>
</comment>
<dbReference type="GO" id="GO:0004326">
    <property type="term" value="F:tetrahydrofolylpolyglutamate synthase activity"/>
    <property type="evidence" value="ECO:0007669"/>
    <property type="project" value="UniProtKB-EC"/>
</dbReference>
<proteinExistence type="inferred from homology"/>
<keyword evidence="22" id="KW-1185">Reference proteome</keyword>
<dbReference type="Gene3D" id="3.90.190.20">
    <property type="entry name" value="Mur ligase, C-terminal domain"/>
    <property type="match status" value="1"/>
</dbReference>
<dbReference type="InterPro" id="IPR018109">
    <property type="entry name" value="Folylpolyglutamate_synth_CS"/>
</dbReference>
<keyword evidence="13" id="KW-0460">Magnesium</keyword>
<dbReference type="EC" id="6.3.2.12" evidence="6"/>
<evidence type="ECO:0000256" key="18">
    <source>
        <dbReference type="PIRNR" id="PIRNR001563"/>
    </source>
</evidence>
<evidence type="ECO:0000256" key="12">
    <source>
        <dbReference type="ARBA" id="ARBA00022840"/>
    </source>
</evidence>
<evidence type="ECO:0000256" key="4">
    <source>
        <dbReference type="ARBA" id="ARBA00008276"/>
    </source>
</evidence>
<evidence type="ECO:0000256" key="9">
    <source>
        <dbReference type="ARBA" id="ARBA00022598"/>
    </source>
</evidence>
<dbReference type="Pfam" id="PF02875">
    <property type="entry name" value="Mur_ligase_C"/>
    <property type="match status" value="1"/>
</dbReference>
<evidence type="ECO:0000256" key="17">
    <source>
        <dbReference type="ARBA" id="ARBA00049161"/>
    </source>
</evidence>
<dbReference type="PROSITE" id="PS01012">
    <property type="entry name" value="FOLYLPOLYGLU_SYNT_2"/>
    <property type="match status" value="1"/>
</dbReference>
<evidence type="ECO:0000256" key="1">
    <source>
        <dbReference type="ARBA" id="ARBA00001946"/>
    </source>
</evidence>
<evidence type="ECO:0000256" key="3">
    <source>
        <dbReference type="ARBA" id="ARBA00005150"/>
    </source>
</evidence>
<keyword evidence="12 18" id="KW-0067">ATP-binding</keyword>
<dbReference type="InterPro" id="IPR001645">
    <property type="entry name" value="Folylpolyglutamate_synth"/>
</dbReference>
<evidence type="ECO:0000256" key="6">
    <source>
        <dbReference type="ARBA" id="ARBA00013023"/>
    </source>
</evidence>
<keyword evidence="10" id="KW-0479">Metal-binding</keyword>
<comment type="cofactor">
    <cofactor evidence="1">
        <name>Mg(2+)</name>
        <dbReference type="ChEBI" id="CHEBI:18420"/>
    </cofactor>
</comment>
<comment type="pathway">
    <text evidence="2">Cofactor biosynthesis; tetrahydrofolate biosynthesis; 7,8-dihydrofolate from 2-amino-4-hydroxy-6-hydroxymethyl-7,8-dihydropteridine diphosphate and 4-aminobenzoate: step 2/2.</text>
</comment>
<dbReference type="GO" id="GO:0008841">
    <property type="term" value="F:dihydrofolate synthase activity"/>
    <property type="evidence" value="ECO:0007669"/>
    <property type="project" value="UniProtKB-EC"/>
</dbReference>
<evidence type="ECO:0000313" key="22">
    <source>
        <dbReference type="Proteomes" id="UP000321617"/>
    </source>
</evidence>
<evidence type="ECO:0000256" key="10">
    <source>
        <dbReference type="ARBA" id="ARBA00022723"/>
    </source>
</evidence>
<dbReference type="PROSITE" id="PS01011">
    <property type="entry name" value="FOLYLPOLYGLU_SYNT_1"/>
    <property type="match status" value="1"/>
</dbReference>
<dbReference type="EMBL" id="VLLL01000008">
    <property type="protein sequence ID" value="TWJ08335.1"/>
    <property type="molecule type" value="Genomic_DNA"/>
</dbReference>
<comment type="catalytic activity">
    <reaction evidence="16">
        <text>(6S)-5,6,7,8-tetrahydrofolyl-(gamma-L-Glu)(n) + L-glutamate + ATP = (6S)-5,6,7,8-tetrahydrofolyl-(gamma-L-Glu)(n+1) + ADP + phosphate + H(+)</text>
        <dbReference type="Rhea" id="RHEA:10580"/>
        <dbReference type="Rhea" id="RHEA-COMP:14738"/>
        <dbReference type="Rhea" id="RHEA-COMP:14740"/>
        <dbReference type="ChEBI" id="CHEBI:15378"/>
        <dbReference type="ChEBI" id="CHEBI:29985"/>
        <dbReference type="ChEBI" id="CHEBI:30616"/>
        <dbReference type="ChEBI" id="CHEBI:43474"/>
        <dbReference type="ChEBI" id="CHEBI:141005"/>
        <dbReference type="ChEBI" id="CHEBI:456216"/>
        <dbReference type="EC" id="6.3.2.17"/>
    </reaction>
</comment>
<evidence type="ECO:0000256" key="7">
    <source>
        <dbReference type="ARBA" id="ARBA00013025"/>
    </source>
</evidence>
<evidence type="ECO:0000256" key="2">
    <source>
        <dbReference type="ARBA" id="ARBA00004799"/>
    </source>
</evidence>
<protein>
    <recommendedName>
        <fullName evidence="8">Dihydrofolate synthase/folylpolyglutamate synthase</fullName>
        <ecNumber evidence="6">6.3.2.12</ecNumber>
        <ecNumber evidence="7">6.3.2.17</ecNumber>
    </recommendedName>
    <alternativeName>
        <fullName evidence="15">Tetrahydrofolylpolyglutamate synthase</fullName>
    </alternativeName>
</protein>
<dbReference type="Pfam" id="PF08245">
    <property type="entry name" value="Mur_ligase_M"/>
    <property type="match status" value="1"/>
</dbReference>
<dbReference type="RefSeq" id="WP_211354700.1">
    <property type="nucleotide sequence ID" value="NZ_BAABIJ010000004.1"/>
</dbReference>
<dbReference type="PIRSF" id="PIRSF001563">
    <property type="entry name" value="Folylpolyglu_synth"/>
    <property type="match status" value="1"/>
</dbReference>
<name>A0A562URT5_9ACTN</name>
<dbReference type="GO" id="GO:0046872">
    <property type="term" value="F:metal ion binding"/>
    <property type="evidence" value="ECO:0007669"/>
    <property type="project" value="UniProtKB-KW"/>
</dbReference>
<dbReference type="PANTHER" id="PTHR11136">
    <property type="entry name" value="FOLYLPOLYGLUTAMATE SYNTHASE-RELATED"/>
    <property type="match status" value="1"/>
</dbReference>
<dbReference type="PANTHER" id="PTHR11136:SF0">
    <property type="entry name" value="DIHYDROFOLATE SYNTHETASE-RELATED"/>
    <property type="match status" value="1"/>
</dbReference>
<evidence type="ECO:0000259" key="20">
    <source>
        <dbReference type="Pfam" id="PF08245"/>
    </source>
</evidence>
<dbReference type="GO" id="GO:0046656">
    <property type="term" value="P:folic acid biosynthetic process"/>
    <property type="evidence" value="ECO:0007669"/>
    <property type="project" value="UniProtKB-KW"/>
</dbReference>
<gene>
    <name evidence="21" type="ORF">LX16_4563</name>
</gene>
<comment type="similarity">
    <text evidence="4 18">Belongs to the folylpolyglutamate synthase family.</text>
</comment>
<dbReference type="GO" id="GO:0005737">
    <property type="term" value="C:cytoplasm"/>
    <property type="evidence" value="ECO:0007669"/>
    <property type="project" value="TreeGrafter"/>
</dbReference>
<dbReference type="Gene3D" id="3.40.1190.10">
    <property type="entry name" value="Mur-like, catalytic domain"/>
    <property type="match status" value="1"/>
</dbReference>
<dbReference type="SUPFAM" id="SSF53623">
    <property type="entry name" value="MurD-like peptide ligases, catalytic domain"/>
    <property type="match status" value="1"/>
</dbReference>
<dbReference type="AlphaFoldDB" id="A0A562URT5"/>
<evidence type="ECO:0000259" key="19">
    <source>
        <dbReference type="Pfam" id="PF02875"/>
    </source>
</evidence>
<dbReference type="InterPro" id="IPR036565">
    <property type="entry name" value="Mur-like_cat_sf"/>
</dbReference>
<comment type="caution">
    <text evidence="21">The sequence shown here is derived from an EMBL/GenBank/DDBJ whole genome shotgun (WGS) entry which is preliminary data.</text>
</comment>
<feature type="domain" description="Mur ligase central" evidence="20">
    <location>
        <begin position="51"/>
        <end position="279"/>
    </location>
</feature>
<evidence type="ECO:0000256" key="16">
    <source>
        <dbReference type="ARBA" id="ARBA00047493"/>
    </source>
</evidence>
<dbReference type="InterPro" id="IPR004101">
    <property type="entry name" value="Mur_ligase_C"/>
</dbReference>
<sequence length="447" mass="47729">MTSAEEYAQYFAVEAALEARGYSRVNFDMHRIKRLLELLGDPHKTFRAVHITGTNGKTSTARMVESLLRAHGLRTGRYTSPHLDTVRERVSVDGEPISPERFTALYREVEPLAAMVDAEFDESMTYFEMTTALAMAAFADAPVDVAVVEVGVGGETDATNVLAAEVAVITPVGIDHTQWLGDTLTDIATMKAGIVHKGATLVTSLQEPEAMVPLVERCHVVGASLVAEGRRFDVEERRVAVGGQSLTLRMPSGAVYEDVFLPLHGGHQAHNAAAALAAVEVLLGAGEAKTLDGDVIAEGFAQATSPGRLERVRTAPTVLIDAAHNPAGMRATVQAMREEFTFSRLIGLVAMSGDKDSHEMLTELHTICDHLVVSQASVTRAKPAAELAAEALRVFQPEQVTVVPRLADAIETAVRLAEEGEAAFGGAGVLITGSVYTAGDARKLLVK</sequence>
<comment type="subunit">
    <text evidence="5">Monomer.</text>
</comment>
<evidence type="ECO:0000256" key="13">
    <source>
        <dbReference type="ARBA" id="ARBA00022842"/>
    </source>
</evidence>
<evidence type="ECO:0000256" key="14">
    <source>
        <dbReference type="ARBA" id="ARBA00022909"/>
    </source>
</evidence>
<dbReference type="EC" id="6.3.2.17" evidence="7"/>
<dbReference type="InterPro" id="IPR036615">
    <property type="entry name" value="Mur_ligase_C_dom_sf"/>
</dbReference>
<dbReference type="FunFam" id="3.40.1190.10:FF:000004">
    <property type="entry name" value="Dihydrofolate synthase/folylpolyglutamate synthase"/>
    <property type="match status" value="1"/>
</dbReference>
<evidence type="ECO:0000256" key="8">
    <source>
        <dbReference type="ARBA" id="ARBA00019357"/>
    </source>
</evidence>
<dbReference type="InterPro" id="IPR013221">
    <property type="entry name" value="Mur_ligase_cen"/>
</dbReference>
<dbReference type="GO" id="GO:0005524">
    <property type="term" value="F:ATP binding"/>
    <property type="evidence" value="ECO:0007669"/>
    <property type="project" value="UniProtKB-KW"/>
</dbReference>
<keyword evidence="11 18" id="KW-0547">Nucleotide-binding</keyword>
<evidence type="ECO:0000256" key="11">
    <source>
        <dbReference type="ARBA" id="ARBA00022741"/>
    </source>
</evidence>
<accession>A0A562URT5</accession>
<reference evidence="21 22" key="1">
    <citation type="journal article" date="2013" name="Stand. Genomic Sci.">
        <title>Genomic Encyclopedia of Type Strains, Phase I: The one thousand microbial genomes (KMG-I) project.</title>
        <authorList>
            <person name="Kyrpides N.C."/>
            <person name="Woyke T."/>
            <person name="Eisen J.A."/>
            <person name="Garrity G."/>
            <person name="Lilburn T.G."/>
            <person name="Beck B.J."/>
            <person name="Whitman W.B."/>
            <person name="Hugenholtz P."/>
            <person name="Klenk H.P."/>
        </authorList>
    </citation>
    <scope>NUCLEOTIDE SEQUENCE [LARGE SCALE GENOMIC DNA]</scope>
    <source>
        <strain evidence="21 22">DSM 45044</strain>
    </source>
</reference>
<feature type="domain" description="Mur ligase C-terminal" evidence="19">
    <location>
        <begin position="307"/>
        <end position="434"/>
    </location>
</feature>
<dbReference type="SUPFAM" id="SSF53244">
    <property type="entry name" value="MurD-like peptide ligases, peptide-binding domain"/>
    <property type="match status" value="1"/>
</dbReference>